<sequence length="537" mass="60006">MSMGRYRGHGTHYSSSMGSRARYRHQQDDGSGPYAEEPLVPALFYITVAGMAGSIIARKSSFAFRFLSSAALSLGAARRLTMFFTSFGPMTIGARPGLTAVGPMAHETKDVVHDLSDKSHELVDRTQKALMNTKDETVEVTSDLKDKTVDAAKDSENKTGGAAEDLKDKSKGVTKKVKTKSKELGQNLDAKNQVKDQSEVKKNIERPAKDVQQSARETEEQARDGFREKTSFDKGDAERDFERLKSKARQGWKAARGSHEMRGRFDEMREHGQDGTQDHRRDLQKWDREVDDQVNRSDREVDDQVNRSDRDFKKQTKEMQDGAEDRLRNARREFRHGSEDLQHRYARKFDHDVDEAGSRFGAAAGGVGGSWGFGRPSEDDGGRRGRFEEREEYAGRGGDNGGGGRSMIDVAKEGKSRRPWREYDEGRDDTRSSSSSTGLSSRKAGSSSKNQAMKVSFKETAGQSKRSFRVRQAARSKTSSHTAVIIVKNKYTTFGDVMTTRLLIPTTTGSAWITVKTAEPRLTVNEKGEWNTNAERN</sequence>
<feature type="compositionally biased region" description="Basic and acidic residues" evidence="2">
    <location>
        <begin position="216"/>
        <end position="245"/>
    </location>
</feature>
<evidence type="ECO:0000313" key="4">
    <source>
        <dbReference type="Proteomes" id="UP000749646"/>
    </source>
</evidence>
<keyword evidence="1" id="KW-0472">Membrane</keyword>
<feature type="compositionally biased region" description="Basic and acidic residues" evidence="2">
    <location>
        <begin position="376"/>
        <end position="394"/>
    </location>
</feature>
<accession>A0A9P6LT26</accession>
<dbReference type="EMBL" id="JAAAHW010009680">
    <property type="protein sequence ID" value="KAF9937561.1"/>
    <property type="molecule type" value="Genomic_DNA"/>
</dbReference>
<dbReference type="InterPro" id="IPR019166">
    <property type="entry name" value="MIC26/MIC27"/>
</dbReference>
<dbReference type="GO" id="GO:0061617">
    <property type="term" value="C:MICOS complex"/>
    <property type="evidence" value="ECO:0007669"/>
    <property type="project" value="UniProtKB-UniRule"/>
</dbReference>
<feature type="compositionally biased region" description="Gly residues" evidence="2">
    <location>
        <begin position="363"/>
        <end position="372"/>
    </location>
</feature>
<feature type="region of interest" description="Disordered" evidence="2">
    <location>
        <begin position="151"/>
        <end position="339"/>
    </location>
</feature>
<feature type="region of interest" description="Disordered" evidence="2">
    <location>
        <begin position="1"/>
        <end position="32"/>
    </location>
</feature>
<evidence type="ECO:0000256" key="2">
    <source>
        <dbReference type="SAM" id="MobiDB-lite"/>
    </source>
</evidence>
<reference evidence="3" key="1">
    <citation type="journal article" date="2020" name="Fungal Divers.">
        <title>Resolving the Mortierellaceae phylogeny through synthesis of multi-gene phylogenetics and phylogenomics.</title>
        <authorList>
            <person name="Vandepol N."/>
            <person name="Liber J."/>
            <person name="Desiro A."/>
            <person name="Na H."/>
            <person name="Kennedy M."/>
            <person name="Barry K."/>
            <person name="Grigoriev I.V."/>
            <person name="Miller A.N."/>
            <person name="O'Donnell K."/>
            <person name="Stajich J.E."/>
            <person name="Bonito G."/>
        </authorList>
    </citation>
    <scope>NUCLEOTIDE SEQUENCE</scope>
    <source>
        <strain evidence="3">MES-2147</strain>
    </source>
</reference>
<feature type="compositionally biased region" description="Basic and acidic residues" evidence="2">
    <location>
        <begin position="257"/>
        <end position="339"/>
    </location>
</feature>
<evidence type="ECO:0000256" key="1">
    <source>
        <dbReference type="RuleBase" id="RU363021"/>
    </source>
</evidence>
<gene>
    <name evidence="3" type="ORF">BGZ65_001380</name>
</gene>
<organism evidence="3 4">
    <name type="scientific">Modicella reniformis</name>
    <dbReference type="NCBI Taxonomy" id="1440133"/>
    <lineage>
        <taxon>Eukaryota</taxon>
        <taxon>Fungi</taxon>
        <taxon>Fungi incertae sedis</taxon>
        <taxon>Mucoromycota</taxon>
        <taxon>Mortierellomycotina</taxon>
        <taxon>Mortierellomycetes</taxon>
        <taxon>Mortierellales</taxon>
        <taxon>Mortierellaceae</taxon>
        <taxon>Modicella</taxon>
    </lineage>
</organism>
<keyword evidence="4" id="KW-1185">Reference proteome</keyword>
<comment type="subunit">
    <text evidence="1">Component of the mitochondrial contact site and cristae organizing system (MICOS) complex.</text>
</comment>
<protein>
    <recommendedName>
        <fullName evidence="1">MICOS complex subunit</fullName>
    </recommendedName>
</protein>
<feature type="compositionally biased region" description="Low complexity" evidence="2">
    <location>
        <begin position="432"/>
        <end position="449"/>
    </location>
</feature>
<dbReference type="AlphaFoldDB" id="A0A9P6LT26"/>
<evidence type="ECO:0000313" key="3">
    <source>
        <dbReference type="EMBL" id="KAF9937561.1"/>
    </source>
</evidence>
<proteinExistence type="predicted"/>
<dbReference type="GO" id="GO:0042407">
    <property type="term" value="P:cristae formation"/>
    <property type="evidence" value="ECO:0007669"/>
    <property type="project" value="InterPro"/>
</dbReference>
<comment type="function">
    <text evidence="1">Component of the MICOS complex, a large protein complex of the mitochondrial inner membrane that plays crucial roles in the maintenance of crista junctions, inner membrane architecture, and formation of contact sites to the outer membrane.</text>
</comment>
<keyword evidence="1" id="KW-0496">Mitochondrion</keyword>
<name>A0A9P6LT26_9FUNG</name>
<feature type="compositionally biased region" description="Basic residues" evidence="2">
    <location>
        <begin position="1"/>
        <end position="10"/>
    </location>
</feature>
<dbReference type="Pfam" id="PF09769">
    <property type="entry name" value="ApoO"/>
    <property type="match status" value="1"/>
</dbReference>
<comment type="caution">
    <text evidence="3">The sequence shown here is derived from an EMBL/GenBank/DDBJ whole genome shotgun (WGS) entry which is preliminary data.</text>
</comment>
<feature type="compositionally biased region" description="Basic and acidic residues" evidence="2">
    <location>
        <begin position="410"/>
        <end position="431"/>
    </location>
</feature>
<feature type="compositionally biased region" description="Basic and acidic residues" evidence="2">
    <location>
        <begin position="192"/>
        <end position="209"/>
    </location>
</feature>
<comment type="subcellular location">
    <subcellularLocation>
        <location evidence="1">Mitochondrion inner membrane</location>
    </subcellularLocation>
</comment>
<feature type="region of interest" description="Disordered" evidence="2">
    <location>
        <begin position="362"/>
        <end position="475"/>
    </location>
</feature>
<keyword evidence="1" id="KW-0999">Mitochondrion inner membrane</keyword>
<feature type="compositionally biased region" description="Gly residues" evidence="2">
    <location>
        <begin position="395"/>
        <end position="405"/>
    </location>
</feature>
<dbReference type="OrthoDB" id="2399148at2759"/>
<dbReference type="Proteomes" id="UP000749646">
    <property type="component" value="Unassembled WGS sequence"/>
</dbReference>